<dbReference type="PANTHER" id="PTHR30447:SF0">
    <property type="entry name" value="FRUCTOSE-1,6-BISPHOSPHATASE 1 CLASS 2-RELATED"/>
    <property type="match status" value="1"/>
</dbReference>
<keyword evidence="6 9" id="KW-0464">Manganese</keyword>
<dbReference type="GO" id="GO:0006071">
    <property type="term" value="P:glycerol metabolic process"/>
    <property type="evidence" value="ECO:0007669"/>
    <property type="project" value="InterPro"/>
</dbReference>
<keyword evidence="4 9" id="KW-0479">Metal-binding</keyword>
<dbReference type="UniPathway" id="UPA00138"/>
<evidence type="ECO:0000256" key="1">
    <source>
        <dbReference type="ARBA" id="ARBA00001273"/>
    </source>
</evidence>
<dbReference type="RefSeq" id="WP_158036362.1">
    <property type="nucleotide sequence ID" value="NZ_BAAAZV010000020.1"/>
</dbReference>
<evidence type="ECO:0000256" key="4">
    <source>
        <dbReference type="ARBA" id="ARBA00022723"/>
    </source>
</evidence>
<evidence type="ECO:0000256" key="10">
    <source>
        <dbReference type="PIRSR" id="PIRSR004532-2"/>
    </source>
</evidence>
<reference evidence="11 12" key="1">
    <citation type="submission" date="2019-09" db="EMBL/GenBank/DDBJ databases">
        <title>Phylogeny of genus Pseudoclavibacter and closely related genus.</title>
        <authorList>
            <person name="Li Y."/>
        </authorList>
    </citation>
    <scope>NUCLEOTIDE SEQUENCE [LARGE SCALE GENOMIC DNA]</scope>
    <source>
        <strain evidence="11 12">JCM 16921</strain>
    </source>
</reference>
<dbReference type="InterPro" id="IPR004464">
    <property type="entry name" value="FBPase_class-2/SBPase"/>
</dbReference>
<evidence type="ECO:0000256" key="5">
    <source>
        <dbReference type="ARBA" id="ARBA00022801"/>
    </source>
</evidence>
<dbReference type="OrthoDB" id="9779353at2"/>
<feature type="binding site" evidence="9">
    <location>
        <position position="221"/>
    </location>
    <ligand>
        <name>Mn(2+)</name>
        <dbReference type="ChEBI" id="CHEBI:29035"/>
        <label>2</label>
    </ligand>
</feature>
<accession>A0A7C8FSI6</accession>
<dbReference type="GO" id="GO:0046872">
    <property type="term" value="F:metal ion binding"/>
    <property type="evidence" value="ECO:0007669"/>
    <property type="project" value="UniProtKB-KW"/>
</dbReference>
<keyword evidence="12" id="KW-1185">Reference proteome</keyword>
<sequence length="324" mass="34262">MTDQSQQPDRNLALELVRSTEAAAIRASAWAGRGQKNEADGAAVNAMRQFLHTVSFDGVVVIGEGEKDKAPMLFNGEHVGDGTGVQVDIAVDPIDGTTQTAAGRPNAVSIMSVADRGSMLDASSVFYMDKIVTDRTGVGVVSLDQSPEDNIRELARAKGKPVGEMTVIVLDRPRHEELIERIRSVGAKTSLILDGDVVGGINAASPWGDADLLIGRGGSPEGVITAAAIKAFDGFMQGRLAPKDDAERQRGIDAGLDVDRIYGGDDLVASDNTFFVGTGVTDGVLLKGVKGPRDGYIHTQSIVLRSKSGTVRWIEADHLASKWA</sequence>
<dbReference type="Gene3D" id="3.30.540.10">
    <property type="entry name" value="Fructose-1,6-Bisphosphatase, subunit A, domain 1"/>
    <property type="match status" value="1"/>
</dbReference>
<dbReference type="GO" id="GO:0042132">
    <property type="term" value="F:fructose 1,6-bisphosphate 1-phosphatase activity"/>
    <property type="evidence" value="ECO:0007669"/>
    <property type="project" value="UniProtKB-EC"/>
</dbReference>
<feature type="binding site" evidence="9">
    <location>
        <position position="92"/>
    </location>
    <ligand>
        <name>Mn(2+)</name>
        <dbReference type="ChEBI" id="CHEBI:29035"/>
        <label>2</label>
    </ligand>
</feature>
<dbReference type="SUPFAM" id="SSF56655">
    <property type="entry name" value="Carbohydrate phosphatase"/>
    <property type="match status" value="1"/>
</dbReference>
<dbReference type="PIRSF" id="PIRSF004532">
    <property type="entry name" value="GlpX"/>
    <property type="match status" value="1"/>
</dbReference>
<feature type="binding site" evidence="10">
    <location>
        <begin position="194"/>
        <end position="196"/>
    </location>
    <ligand>
        <name>substrate</name>
    </ligand>
</feature>
<proteinExistence type="inferred from homology"/>
<keyword evidence="7 8" id="KW-0119">Carbohydrate metabolism</keyword>
<comment type="catalytic activity">
    <reaction evidence="1">
        <text>beta-D-fructose 1,6-bisphosphate + H2O = beta-D-fructose 6-phosphate + phosphate</text>
        <dbReference type="Rhea" id="RHEA:11064"/>
        <dbReference type="ChEBI" id="CHEBI:15377"/>
        <dbReference type="ChEBI" id="CHEBI:32966"/>
        <dbReference type="ChEBI" id="CHEBI:43474"/>
        <dbReference type="ChEBI" id="CHEBI:57634"/>
        <dbReference type="EC" id="3.1.3.11"/>
    </reaction>
</comment>
<dbReference type="GO" id="GO:0030388">
    <property type="term" value="P:fructose 1,6-bisphosphate metabolic process"/>
    <property type="evidence" value="ECO:0007669"/>
    <property type="project" value="TreeGrafter"/>
</dbReference>
<evidence type="ECO:0000256" key="3">
    <source>
        <dbReference type="ARBA" id="ARBA00008989"/>
    </source>
</evidence>
<name>A0A7C8FSI6_9MICO</name>
<dbReference type="Proteomes" id="UP000481339">
    <property type="component" value="Unassembled WGS sequence"/>
</dbReference>
<protein>
    <recommendedName>
        <fullName evidence="8">Fructose-1,6-bisphosphatase</fullName>
    </recommendedName>
</protein>
<evidence type="ECO:0000256" key="9">
    <source>
        <dbReference type="PIRSR" id="PIRSR004532-1"/>
    </source>
</evidence>
<comment type="pathway">
    <text evidence="2">Carbohydrate biosynthesis; gluconeogenesis.</text>
</comment>
<dbReference type="GO" id="GO:0006094">
    <property type="term" value="P:gluconeogenesis"/>
    <property type="evidence" value="ECO:0007669"/>
    <property type="project" value="UniProtKB-UniPathway"/>
</dbReference>
<dbReference type="CDD" id="cd01516">
    <property type="entry name" value="FBPase_glpX"/>
    <property type="match status" value="1"/>
</dbReference>
<feature type="binding site" evidence="9">
    <location>
        <position position="95"/>
    </location>
    <ligand>
        <name>Mn(2+)</name>
        <dbReference type="ChEBI" id="CHEBI:29035"/>
        <label>2</label>
    </ligand>
</feature>
<feature type="binding site" evidence="10">
    <location>
        <position position="218"/>
    </location>
    <ligand>
        <name>substrate</name>
    </ligand>
</feature>
<dbReference type="AlphaFoldDB" id="A0A7C8FSI6"/>
<dbReference type="Gene3D" id="3.40.190.90">
    <property type="match status" value="1"/>
</dbReference>
<feature type="binding site" evidence="10">
    <location>
        <begin position="172"/>
        <end position="174"/>
    </location>
    <ligand>
        <name>substrate</name>
    </ligand>
</feature>
<feature type="binding site" evidence="9">
    <location>
        <position position="40"/>
    </location>
    <ligand>
        <name>Mn(2+)</name>
        <dbReference type="ChEBI" id="CHEBI:29035"/>
        <label>1</label>
    </ligand>
</feature>
<evidence type="ECO:0000256" key="6">
    <source>
        <dbReference type="ARBA" id="ARBA00023211"/>
    </source>
</evidence>
<evidence type="ECO:0000256" key="2">
    <source>
        <dbReference type="ARBA" id="ARBA00004742"/>
    </source>
</evidence>
<feature type="binding site" evidence="10">
    <location>
        <position position="127"/>
    </location>
    <ligand>
        <name>substrate</name>
    </ligand>
</feature>
<evidence type="ECO:0000313" key="11">
    <source>
        <dbReference type="EMBL" id="KAB1631893.1"/>
    </source>
</evidence>
<dbReference type="EMBL" id="WBKA01000004">
    <property type="protein sequence ID" value="KAB1631893.1"/>
    <property type="molecule type" value="Genomic_DNA"/>
</dbReference>
<dbReference type="NCBIfam" id="TIGR00330">
    <property type="entry name" value="glpX"/>
    <property type="match status" value="1"/>
</dbReference>
<dbReference type="Pfam" id="PF03320">
    <property type="entry name" value="FBPase_glpX"/>
    <property type="match status" value="1"/>
</dbReference>
<comment type="cofactor">
    <cofactor evidence="9">
        <name>Mn(2+)</name>
        <dbReference type="ChEBI" id="CHEBI:29035"/>
    </cofactor>
</comment>
<organism evidence="11 12">
    <name type="scientific">Pseudoclavibacter caeni</name>
    <dbReference type="NCBI Taxonomy" id="908846"/>
    <lineage>
        <taxon>Bacteria</taxon>
        <taxon>Bacillati</taxon>
        <taxon>Actinomycetota</taxon>
        <taxon>Actinomycetes</taxon>
        <taxon>Micrococcales</taxon>
        <taxon>Microbacteriaceae</taxon>
        <taxon>Pseudoclavibacter</taxon>
    </lineage>
</organism>
<feature type="binding site" evidence="9">
    <location>
        <position position="64"/>
    </location>
    <ligand>
        <name>Mn(2+)</name>
        <dbReference type="ChEBI" id="CHEBI:29035"/>
        <label>1</label>
    </ligand>
</feature>
<keyword evidence="5 11" id="KW-0378">Hydrolase</keyword>
<evidence type="ECO:0000313" key="12">
    <source>
        <dbReference type="Proteomes" id="UP000481339"/>
    </source>
</evidence>
<comment type="similarity">
    <text evidence="3 8">Belongs to the FBPase class 2 family.</text>
</comment>
<dbReference type="PANTHER" id="PTHR30447">
    <property type="entry name" value="FRUCTOSE-1,6-BISPHOSPHATASE CLASS 2"/>
    <property type="match status" value="1"/>
</dbReference>
<comment type="caution">
    <text evidence="11">The sequence shown here is derived from an EMBL/GenBank/DDBJ whole genome shotgun (WGS) entry which is preliminary data.</text>
</comment>
<gene>
    <name evidence="11" type="primary">glpX</name>
    <name evidence="11" type="ORF">F8O02_06080</name>
</gene>
<dbReference type="GO" id="GO:0005829">
    <property type="term" value="C:cytosol"/>
    <property type="evidence" value="ECO:0007669"/>
    <property type="project" value="TreeGrafter"/>
</dbReference>
<feature type="binding site" evidence="10">
    <location>
        <begin position="95"/>
        <end position="97"/>
    </location>
    <ligand>
        <name>substrate</name>
    </ligand>
</feature>
<evidence type="ECO:0000256" key="8">
    <source>
        <dbReference type="PIRNR" id="PIRNR004532"/>
    </source>
</evidence>
<evidence type="ECO:0000256" key="7">
    <source>
        <dbReference type="ARBA" id="ARBA00023277"/>
    </source>
</evidence>